<dbReference type="GO" id="GO:0003700">
    <property type="term" value="F:DNA-binding transcription factor activity"/>
    <property type="evidence" value="ECO:0007669"/>
    <property type="project" value="InterPro"/>
</dbReference>
<evidence type="ECO:0000313" key="7">
    <source>
        <dbReference type="Proteomes" id="UP000662904"/>
    </source>
</evidence>
<comment type="similarity">
    <text evidence="1">Belongs to the LysR transcriptional regulatory family.</text>
</comment>
<feature type="domain" description="HTH lysR-type" evidence="5">
    <location>
        <begin position="1"/>
        <end position="58"/>
    </location>
</feature>
<dbReference type="SUPFAM" id="SSF53850">
    <property type="entry name" value="Periplasmic binding protein-like II"/>
    <property type="match status" value="1"/>
</dbReference>
<keyword evidence="2" id="KW-0805">Transcription regulation</keyword>
<dbReference type="FunFam" id="1.10.10.10:FF:000001">
    <property type="entry name" value="LysR family transcriptional regulator"/>
    <property type="match status" value="1"/>
</dbReference>
<dbReference type="AlphaFoldDB" id="A0A8A0RL43"/>
<proteinExistence type="inferred from homology"/>
<reference evidence="6" key="1">
    <citation type="submission" date="2020-07" db="EMBL/GenBank/DDBJ databases">
        <title>Koleobacter methoxysyntrophicus gen. nov., sp. nov., a novel anaerobic bacterium isolated from deep subsurface oil field and proposal of Koleobacterales ord. nov. in the phylum Firmicutes.</title>
        <authorList>
            <person name="Sakamoto S."/>
            <person name="Tamaki H."/>
        </authorList>
    </citation>
    <scope>NUCLEOTIDE SEQUENCE</scope>
    <source>
        <strain evidence="6">NRmbB1</strain>
    </source>
</reference>
<dbReference type="PANTHER" id="PTHR30126">
    <property type="entry name" value="HTH-TYPE TRANSCRIPTIONAL REGULATOR"/>
    <property type="match status" value="1"/>
</dbReference>
<dbReference type="PROSITE" id="PS50931">
    <property type="entry name" value="HTH_LYSR"/>
    <property type="match status" value="1"/>
</dbReference>
<gene>
    <name evidence="6" type="primary">cmpR_3</name>
    <name evidence="6" type="ORF">H0A61_01474</name>
</gene>
<dbReference type="InterPro" id="IPR036388">
    <property type="entry name" value="WH-like_DNA-bd_sf"/>
</dbReference>
<evidence type="ECO:0000259" key="5">
    <source>
        <dbReference type="PROSITE" id="PS50931"/>
    </source>
</evidence>
<evidence type="ECO:0000313" key="6">
    <source>
        <dbReference type="EMBL" id="QSQ09115.1"/>
    </source>
</evidence>
<dbReference type="InterPro" id="IPR000847">
    <property type="entry name" value="LysR_HTH_N"/>
</dbReference>
<accession>A0A8A0RL43</accession>
<protein>
    <submittedName>
        <fullName evidence="6">HTH-type transcriptional activator CmpR</fullName>
    </submittedName>
</protein>
<sequence length="295" mass="33082">MNLDYLKAFYLTVLTNSISKAAKELHLTQPALSMQIQALEKELDSKLLVRSNKGVELTEAGQIVFDYAKTILALNNNIQRDLKKLSGNGSPVMIGSCSSVGEYALPCSIFLFREKYPDIKVNLEIRNTREVINRLINHSIDIGIIQGRVINQQIKLIKLAPDEIFAVVSPKLFKKDEITIEELKKLPLIIREKGSGIREIVEKSLEGSNLNEFNIIGELNSMEAIKSSIIAGKGISFMSRLSINKELHTGVLKPVNIKGLSFKSNFYIAHLKDKTLTTNEQKFISFIKSNKRGFC</sequence>
<dbReference type="GO" id="GO:0000976">
    <property type="term" value="F:transcription cis-regulatory region binding"/>
    <property type="evidence" value="ECO:0007669"/>
    <property type="project" value="TreeGrafter"/>
</dbReference>
<evidence type="ECO:0000256" key="1">
    <source>
        <dbReference type="ARBA" id="ARBA00009437"/>
    </source>
</evidence>
<keyword evidence="4" id="KW-0804">Transcription</keyword>
<keyword evidence="7" id="KW-1185">Reference proteome</keyword>
<organism evidence="6 7">
    <name type="scientific">Koleobacter methoxysyntrophicus</name>
    <dbReference type="NCBI Taxonomy" id="2751313"/>
    <lineage>
        <taxon>Bacteria</taxon>
        <taxon>Bacillati</taxon>
        <taxon>Bacillota</taxon>
        <taxon>Clostridia</taxon>
        <taxon>Koleobacterales</taxon>
        <taxon>Koleobacteraceae</taxon>
        <taxon>Koleobacter</taxon>
    </lineage>
</organism>
<dbReference type="InterPro" id="IPR036390">
    <property type="entry name" value="WH_DNA-bd_sf"/>
</dbReference>
<dbReference type="Gene3D" id="1.10.10.10">
    <property type="entry name" value="Winged helix-like DNA-binding domain superfamily/Winged helix DNA-binding domain"/>
    <property type="match status" value="1"/>
</dbReference>
<dbReference type="Pfam" id="PF00126">
    <property type="entry name" value="HTH_1"/>
    <property type="match status" value="1"/>
</dbReference>
<evidence type="ECO:0000256" key="4">
    <source>
        <dbReference type="ARBA" id="ARBA00023163"/>
    </source>
</evidence>
<evidence type="ECO:0000256" key="3">
    <source>
        <dbReference type="ARBA" id="ARBA00023125"/>
    </source>
</evidence>
<dbReference type="Pfam" id="PF03466">
    <property type="entry name" value="LysR_substrate"/>
    <property type="match status" value="1"/>
</dbReference>
<evidence type="ECO:0000256" key="2">
    <source>
        <dbReference type="ARBA" id="ARBA00023015"/>
    </source>
</evidence>
<name>A0A8A0RL43_9FIRM</name>
<keyword evidence="3" id="KW-0238">DNA-binding</keyword>
<dbReference type="EMBL" id="CP059066">
    <property type="protein sequence ID" value="QSQ09115.1"/>
    <property type="molecule type" value="Genomic_DNA"/>
</dbReference>
<dbReference type="PANTHER" id="PTHR30126:SF64">
    <property type="entry name" value="HTH-TYPE TRANSCRIPTIONAL REGULATOR CITR"/>
    <property type="match status" value="1"/>
</dbReference>
<dbReference type="RefSeq" id="WP_206709304.1">
    <property type="nucleotide sequence ID" value="NZ_CP059066.1"/>
</dbReference>
<dbReference type="InterPro" id="IPR005119">
    <property type="entry name" value="LysR_subst-bd"/>
</dbReference>
<dbReference type="SUPFAM" id="SSF46785">
    <property type="entry name" value="Winged helix' DNA-binding domain"/>
    <property type="match status" value="1"/>
</dbReference>
<dbReference type="Gene3D" id="3.40.190.290">
    <property type="match status" value="1"/>
</dbReference>
<dbReference type="Proteomes" id="UP000662904">
    <property type="component" value="Chromosome"/>
</dbReference>
<dbReference type="CDD" id="cd08420">
    <property type="entry name" value="PBP2_CysL_like"/>
    <property type="match status" value="1"/>
</dbReference>
<dbReference type="PRINTS" id="PR00039">
    <property type="entry name" value="HTHLYSR"/>
</dbReference>
<dbReference type="KEGG" id="kme:H0A61_01474"/>